<feature type="transmembrane region" description="Helical" evidence="1">
    <location>
        <begin position="49"/>
        <end position="67"/>
    </location>
</feature>
<dbReference type="EMBL" id="BMKB01000001">
    <property type="protein sequence ID" value="GGA40354.1"/>
    <property type="molecule type" value="Genomic_DNA"/>
</dbReference>
<dbReference type="Pfam" id="PF01575">
    <property type="entry name" value="MaoC_dehydratas"/>
    <property type="match status" value="1"/>
</dbReference>
<proteinExistence type="predicted"/>
<dbReference type="InterPro" id="IPR029069">
    <property type="entry name" value="HotDog_dom_sf"/>
</dbReference>
<reference evidence="3 4" key="1">
    <citation type="journal article" date="2014" name="Int. J. Syst. Evol. Microbiol.">
        <title>Complete genome sequence of Corynebacterium casei LMG S-19264T (=DSM 44701T), isolated from a smear-ripened cheese.</title>
        <authorList>
            <consortium name="US DOE Joint Genome Institute (JGI-PGF)"/>
            <person name="Walter F."/>
            <person name="Albersmeier A."/>
            <person name="Kalinowski J."/>
            <person name="Ruckert C."/>
        </authorList>
    </citation>
    <scope>NUCLEOTIDE SEQUENCE [LARGE SCALE GENOMIC DNA]</scope>
    <source>
        <strain evidence="3 4">CGMCC 1.15896</strain>
    </source>
</reference>
<dbReference type="Gene3D" id="3.10.129.10">
    <property type="entry name" value="Hotdog Thioesterase"/>
    <property type="match status" value="1"/>
</dbReference>
<evidence type="ECO:0000313" key="4">
    <source>
        <dbReference type="Proteomes" id="UP000596977"/>
    </source>
</evidence>
<evidence type="ECO:0000256" key="1">
    <source>
        <dbReference type="SAM" id="Phobius"/>
    </source>
</evidence>
<dbReference type="InterPro" id="IPR050965">
    <property type="entry name" value="UPF0336/Enoyl-CoA_hydratase"/>
</dbReference>
<dbReference type="GO" id="GO:0019171">
    <property type="term" value="F:(3R)-hydroxyacyl-[acyl-carrier-protein] dehydratase activity"/>
    <property type="evidence" value="ECO:0007669"/>
    <property type="project" value="TreeGrafter"/>
</dbReference>
<dbReference type="InterPro" id="IPR002539">
    <property type="entry name" value="MaoC-like_dom"/>
</dbReference>
<gene>
    <name evidence="3" type="ORF">GCM10011499_07370</name>
</gene>
<dbReference type="GO" id="GO:0006633">
    <property type="term" value="P:fatty acid biosynthetic process"/>
    <property type="evidence" value="ECO:0007669"/>
    <property type="project" value="TreeGrafter"/>
</dbReference>
<keyword evidence="1" id="KW-0472">Membrane</keyword>
<organism evidence="3 4">
    <name type="scientific">Pelagibacterium lentulum</name>
    <dbReference type="NCBI Taxonomy" id="2029865"/>
    <lineage>
        <taxon>Bacteria</taxon>
        <taxon>Pseudomonadati</taxon>
        <taxon>Pseudomonadota</taxon>
        <taxon>Alphaproteobacteria</taxon>
        <taxon>Hyphomicrobiales</taxon>
        <taxon>Devosiaceae</taxon>
        <taxon>Pelagibacterium</taxon>
    </lineage>
</organism>
<feature type="domain" description="MaoC-like" evidence="2">
    <location>
        <begin position="5"/>
        <end position="113"/>
    </location>
</feature>
<dbReference type="SUPFAM" id="SSF54637">
    <property type="entry name" value="Thioesterase/thiol ester dehydrase-isomerase"/>
    <property type="match status" value="1"/>
</dbReference>
<sequence>MKVQVGDKVSFSKAVSEAELAAFVGLSGDDYEAHTDDDFMKNTAFGQRIVHGALLVGIMSAAGTRMIRVMKARGDTTTPVALGYDRMRFTAPVFIGDTITASYSVTDVDPDKSRSVAALELVNQNGATVAVANHIMKWLAP</sequence>
<evidence type="ECO:0000313" key="3">
    <source>
        <dbReference type="EMBL" id="GGA40354.1"/>
    </source>
</evidence>
<protein>
    <submittedName>
        <fullName evidence="3">MaoC family dehydratase</fullName>
    </submittedName>
</protein>
<keyword evidence="1" id="KW-0812">Transmembrane</keyword>
<keyword evidence="1" id="KW-1133">Transmembrane helix</keyword>
<dbReference type="RefSeq" id="WP_164735024.1">
    <property type="nucleotide sequence ID" value="NZ_BMKB01000001.1"/>
</dbReference>
<dbReference type="PANTHER" id="PTHR43437">
    <property type="entry name" value="HYDROXYACYL-THIOESTER DEHYDRATASE TYPE 2, MITOCHONDRIAL-RELATED"/>
    <property type="match status" value="1"/>
</dbReference>
<dbReference type="AlphaFoldDB" id="A0A916VVG3"/>
<accession>A0A916VVG3</accession>
<evidence type="ECO:0000259" key="2">
    <source>
        <dbReference type="Pfam" id="PF01575"/>
    </source>
</evidence>
<name>A0A916VVG3_9HYPH</name>
<dbReference type="Proteomes" id="UP000596977">
    <property type="component" value="Unassembled WGS sequence"/>
</dbReference>
<comment type="caution">
    <text evidence="3">The sequence shown here is derived from an EMBL/GenBank/DDBJ whole genome shotgun (WGS) entry which is preliminary data.</text>
</comment>
<dbReference type="PANTHER" id="PTHR43437:SF3">
    <property type="entry name" value="HYDROXYACYL-THIOESTER DEHYDRATASE TYPE 2, MITOCHONDRIAL"/>
    <property type="match status" value="1"/>
</dbReference>
<keyword evidence="4" id="KW-1185">Reference proteome</keyword>